<evidence type="ECO:0000256" key="2">
    <source>
        <dbReference type="ARBA" id="ARBA00023027"/>
    </source>
</evidence>
<dbReference type="SUPFAM" id="SSF51735">
    <property type="entry name" value="NAD(P)-binding Rossmann-fold domains"/>
    <property type="match status" value="1"/>
</dbReference>
<gene>
    <name evidence="4" type="ORF">DFO73_1137</name>
</gene>
<dbReference type="PANTHER" id="PTHR43333">
    <property type="entry name" value="2-HACID_DH_C DOMAIN-CONTAINING PROTEIN"/>
    <property type="match status" value="1"/>
</dbReference>
<comment type="caution">
    <text evidence="4">The sequence shown here is derived from an EMBL/GenBank/DDBJ whole genome shotgun (WGS) entry which is preliminary data.</text>
</comment>
<sequence length="73" mass="7533">MTLLVLGIGAIGGEIARLAKCIGMNVAGVNRSGKDAAGADRIYSISHLSKILPEADFVVSVLPITVETSILQP</sequence>
<organism evidence="4 5">
    <name type="scientific">Cytobacillus oceanisediminis</name>
    <dbReference type="NCBI Taxonomy" id="665099"/>
    <lineage>
        <taxon>Bacteria</taxon>
        <taxon>Bacillati</taxon>
        <taxon>Bacillota</taxon>
        <taxon>Bacilli</taxon>
        <taxon>Bacillales</taxon>
        <taxon>Bacillaceae</taxon>
        <taxon>Cytobacillus</taxon>
    </lineage>
</organism>
<reference evidence="4 5" key="1">
    <citation type="submission" date="2018-05" db="EMBL/GenBank/DDBJ databases">
        <title>Freshwater and sediment microbial communities from various areas in North America, analyzing microbe dynamics in response to fracking.</title>
        <authorList>
            <person name="Lamendella R."/>
        </authorList>
    </citation>
    <scope>NUCLEOTIDE SEQUENCE [LARGE SCALE GENOMIC DNA]</scope>
    <source>
        <strain evidence="4 5">15_TX</strain>
    </source>
</reference>
<evidence type="ECO:0000313" key="5">
    <source>
        <dbReference type="Proteomes" id="UP000247150"/>
    </source>
</evidence>
<evidence type="ECO:0000259" key="3">
    <source>
        <dbReference type="Pfam" id="PF02826"/>
    </source>
</evidence>
<dbReference type="Proteomes" id="UP000247150">
    <property type="component" value="Unassembled WGS sequence"/>
</dbReference>
<proteinExistence type="predicted"/>
<dbReference type="GO" id="GO:0016491">
    <property type="term" value="F:oxidoreductase activity"/>
    <property type="evidence" value="ECO:0007669"/>
    <property type="project" value="UniProtKB-KW"/>
</dbReference>
<accession>A0A2V2ZNU4</accession>
<evidence type="ECO:0000256" key="1">
    <source>
        <dbReference type="ARBA" id="ARBA00023002"/>
    </source>
</evidence>
<dbReference type="GO" id="GO:0051287">
    <property type="term" value="F:NAD binding"/>
    <property type="evidence" value="ECO:0007669"/>
    <property type="project" value="InterPro"/>
</dbReference>
<evidence type="ECO:0000313" key="4">
    <source>
        <dbReference type="EMBL" id="PWW25409.1"/>
    </source>
</evidence>
<dbReference type="InterPro" id="IPR006140">
    <property type="entry name" value="D-isomer_DH_NAD-bd"/>
</dbReference>
<dbReference type="Gene3D" id="3.40.50.720">
    <property type="entry name" value="NAD(P)-binding Rossmann-like Domain"/>
    <property type="match status" value="1"/>
</dbReference>
<protein>
    <submittedName>
        <fullName evidence="4">D-isomer specific 2-hydroxyacid dehydrogenase-like protein</fullName>
    </submittedName>
</protein>
<dbReference type="EMBL" id="QGTW01000013">
    <property type="protein sequence ID" value="PWW25409.1"/>
    <property type="molecule type" value="Genomic_DNA"/>
</dbReference>
<keyword evidence="1" id="KW-0560">Oxidoreductase</keyword>
<dbReference type="InterPro" id="IPR036291">
    <property type="entry name" value="NAD(P)-bd_dom_sf"/>
</dbReference>
<feature type="domain" description="D-isomer specific 2-hydroxyacid dehydrogenase NAD-binding" evidence="3">
    <location>
        <begin position="2"/>
        <end position="69"/>
    </location>
</feature>
<dbReference type="PANTHER" id="PTHR43333:SF1">
    <property type="entry name" value="D-ISOMER SPECIFIC 2-HYDROXYACID DEHYDROGENASE NAD-BINDING DOMAIN-CONTAINING PROTEIN"/>
    <property type="match status" value="1"/>
</dbReference>
<dbReference type="AlphaFoldDB" id="A0A2V2ZNU4"/>
<name>A0A2V2ZNU4_9BACI</name>
<keyword evidence="2" id="KW-0520">NAD</keyword>
<dbReference type="Pfam" id="PF02826">
    <property type="entry name" value="2-Hacid_dh_C"/>
    <property type="match status" value="1"/>
</dbReference>